<protein>
    <recommendedName>
        <fullName evidence="3">HTH rpiR-type domain-containing protein</fullName>
    </recommendedName>
</protein>
<evidence type="ECO:0000313" key="2">
    <source>
        <dbReference type="Proteomes" id="UP000824175"/>
    </source>
</evidence>
<dbReference type="InterPro" id="IPR009057">
    <property type="entry name" value="Homeodomain-like_sf"/>
</dbReference>
<comment type="caution">
    <text evidence="1">The sequence shown here is derived from an EMBL/GenBank/DDBJ whole genome shotgun (WGS) entry which is preliminary data.</text>
</comment>
<reference evidence="1" key="2">
    <citation type="journal article" date="2021" name="PeerJ">
        <title>Extensive microbial diversity within the chicken gut microbiome revealed by metagenomics and culture.</title>
        <authorList>
            <person name="Gilroy R."/>
            <person name="Ravi A."/>
            <person name="Getino M."/>
            <person name="Pursley I."/>
            <person name="Horton D.L."/>
            <person name="Alikhan N.F."/>
            <person name="Baker D."/>
            <person name="Gharbi K."/>
            <person name="Hall N."/>
            <person name="Watson M."/>
            <person name="Adriaenssens E.M."/>
            <person name="Foster-Nyarko E."/>
            <person name="Jarju S."/>
            <person name="Secka A."/>
            <person name="Antonio M."/>
            <person name="Oren A."/>
            <person name="Chaudhuri R.R."/>
            <person name="La Ragione R."/>
            <person name="Hildebrand F."/>
            <person name="Pallen M.J."/>
        </authorList>
    </citation>
    <scope>NUCLEOTIDE SEQUENCE</scope>
    <source>
        <strain evidence="1">CHK195-11698</strain>
    </source>
</reference>
<gene>
    <name evidence="1" type="ORF">IAD15_04250</name>
</gene>
<dbReference type="InterPro" id="IPR036388">
    <property type="entry name" value="WH-like_DNA-bd_sf"/>
</dbReference>
<evidence type="ECO:0008006" key="3">
    <source>
        <dbReference type="Google" id="ProtNLM"/>
    </source>
</evidence>
<reference evidence="1" key="1">
    <citation type="submission" date="2020-10" db="EMBL/GenBank/DDBJ databases">
        <authorList>
            <person name="Gilroy R."/>
        </authorList>
    </citation>
    <scope>NUCLEOTIDE SEQUENCE</scope>
    <source>
        <strain evidence="1">CHK195-11698</strain>
    </source>
</reference>
<dbReference type="AlphaFoldDB" id="A0A9D1HM74"/>
<accession>A0A9D1HM74</accession>
<organism evidence="1 2">
    <name type="scientific">Candidatus Fimiplasma intestinipullorum</name>
    <dbReference type="NCBI Taxonomy" id="2840825"/>
    <lineage>
        <taxon>Bacteria</taxon>
        <taxon>Bacillati</taxon>
        <taxon>Bacillota</taxon>
        <taxon>Clostridia</taxon>
        <taxon>Eubacteriales</taxon>
        <taxon>Candidatus Fimiplasma</taxon>
    </lineage>
</organism>
<evidence type="ECO:0000313" key="1">
    <source>
        <dbReference type="EMBL" id="HIU13262.1"/>
    </source>
</evidence>
<sequence>MNTLLSLFLLFLNHSLHQDVYYQITQFVYEHLEEMDNYSMTALADACHTSTVTIKKWMELFGLDNYKRFKERLRDTSLIRLAQIDARCQKVRSEQLVEKIRLLSGKKAINQDMFLAAIDQLLEDLAEACHVYLCKATFPLALSLSFAKDMRLLGKRIYFKQIGFRAEFEQLKTDDLIILVTVTGRILSQNKSYFLKFYRSPAKKAIMTQNEILHTFYLFDTYVPLFGEDDNENENLILLTVFQLIKYRYFMKMRNINR</sequence>
<dbReference type="Proteomes" id="UP000824175">
    <property type="component" value="Unassembled WGS sequence"/>
</dbReference>
<proteinExistence type="predicted"/>
<name>A0A9D1HM74_9FIRM</name>
<dbReference type="SUPFAM" id="SSF46689">
    <property type="entry name" value="Homeodomain-like"/>
    <property type="match status" value="1"/>
</dbReference>
<dbReference type="Gene3D" id="1.10.10.10">
    <property type="entry name" value="Winged helix-like DNA-binding domain superfamily/Winged helix DNA-binding domain"/>
    <property type="match status" value="1"/>
</dbReference>
<dbReference type="EMBL" id="DVMJ01000034">
    <property type="protein sequence ID" value="HIU13262.1"/>
    <property type="molecule type" value="Genomic_DNA"/>
</dbReference>